<keyword evidence="4 5" id="KW-0472">Membrane</keyword>
<dbReference type="RefSeq" id="WP_050519066.1">
    <property type="nucleotide sequence ID" value="NZ_FOCO01000007.1"/>
</dbReference>
<evidence type="ECO:0000256" key="3">
    <source>
        <dbReference type="ARBA" id="ARBA00022989"/>
    </source>
</evidence>
<evidence type="ECO:0000256" key="5">
    <source>
        <dbReference type="SAM" id="Phobius"/>
    </source>
</evidence>
<evidence type="ECO:0000313" key="7">
    <source>
        <dbReference type="EMBL" id="SEN08488.1"/>
    </source>
</evidence>
<evidence type="ECO:0000256" key="1">
    <source>
        <dbReference type="ARBA" id="ARBA00004141"/>
    </source>
</evidence>
<feature type="domain" description="RDD" evidence="6">
    <location>
        <begin position="21"/>
        <end position="137"/>
    </location>
</feature>
<keyword evidence="3 5" id="KW-1133">Transmembrane helix</keyword>
<evidence type="ECO:0000256" key="4">
    <source>
        <dbReference type="ARBA" id="ARBA00023136"/>
    </source>
</evidence>
<dbReference type="Proteomes" id="UP000183002">
    <property type="component" value="Unassembled WGS sequence"/>
</dbReference>
<protein>
    <submittedName>
        <fullName evidence="7">RDD family protein</fullName>
    </submittedName>
</protein>
<organism evidence="7 8">
    <name type="scientific">Pseudorhodobacter antarcticus</name>
    <dbReference type="NCBI Taxonomy" id="1077947"/>
    <lineage>
        <taxon>Bacteria</taxon>
        <taxon>Pseudomonadati</taxon>
        <taxon>Pseudomonadota</taxon>
        <taxon>Alphaproteobacteria</taxon>
        <taxon>Rhodobacterales</taxon>
        <taxon>Paracoccaceae</taxon>
        <taxon>Pseudorhodobacter</taxon>
    </lineage>
</organism>
<dbReference type="EMBL" id="FOCO01000007">
    <property type="protein sequence ID" value="SEN08488.1"/>
    <property type="molecule type" value="Genomic_DNA"/>
</dbReference>
<dbReference type="OrthoDB" id="7270324at2"/>
<dbReference type="GO" id="GO:0016020">
    <property type="term" value="C:membrane"/>
    <property type="evidence" value="ECO:0007669"/>
    <property type="project" value="UniProtKB-SubCell"/>
</dbReference>
<feature type="transmembrane region" description="Helical" evidence="5">
    <location>
        <begin position="64"/>
        <end position="83"/>
    </location>
</feature>
<proteinExistence type="predicted"/>
<dbReference type="AlphaFoldDB" id="A0A1H8DPJ9"/>
<evidence type="ECO:0000259" key="6">
    <source>
        <dbReference type="Pfam" id="PF06271"/>
    </source>
</evidence>
<reference evidence="7 8" key="1">
    <citation type="submission" date="2016-10" db="EMBL/GenBank/DDBJ databases">
        <authorList>
            <person name="de Groot N.N."/>
        </authorList>
    </citation>
    <scope>NUCLEOTIDE SEQUENCE [LARGE SCALE GENOMIC DNA]</scope>
    <source>
        <strain evidence="7 8">CGMCC 1.10836</strain>
    </source>
</reference>
<comment type="subcellular location">
    <subcellularLocation>
        <location evidence="1">Membrane</location>
        <topology evidence="1">Multi-pass membrane protein</topology>
    </subcellularLocation>
</comment>
<keyword evidence="2 5" id="KW-0812">Transmembrane</keyword>
<accession>A0A1H8DPJ9</accession>
<sequence length="148" mass="16273">MSYTSPLPDPQYQAEFYDGVAVKRGIAWVVDTVLITLITVLIVPFTAFTALFFLPLLYLVVNVTYRWLTISGGSATWGMRLVAIEFRRTDGKRFDTGTALMHSLGYSLSVAFVLPQLLSVAMMLLGARGQGLTDMVLGSVAVNRSARF</sequence>
<keyword evidence="8" id="KW-1185">Reference proteome</keyword>
<feature type="transmembrane region" description="Helical" evidence="5">
    <location>
        <begin position="33"/>
        <end position="58"/>
    </location>
</feature>
<dbReference type="InterPro" id="IPR010432">
    <property type="entry name" value="RDD"/>
</dbReference>
<evidence type="ECO:0000313" key="8">
    <source>
        <dbReference type="Proteomes" id="UP000183002"/>
    </source>
</evidence>
<dbReference type="Pfam" id="PF06271">
    <property type="entry name" value="RDD"/>
    <property type="match status" value="1"/>
</dbReference>
<evidence type="ECO:0000256" key="2">
    <source>
        <dbReference type="ARBA" id="ARBA00022692"/>
    </source>
</evidence>
<feature type="transmembrane region" description="Helical" evidence="5">
    <location>
        <begin position="104"/>
        <end position="127"/>
    </location>
</feature>
<dbReference type="STRING" id="1077947.SAMN05216227_100764"/>
<gene>
    <name evidence="7" type="ORF">SAMN05216227_100764</name>
</gene>
<name>A0A1H8DPJ9_9RHOB</name>